<dbReference type="EMBL" id="VOAV01000028">
    <property type="protein sequence ID" value="TWO28235.1"/>
    <property type="molecule type" value="Genomic_DNA"/>
</dbReference>
<evidence type="ECO:0000313" key="3">
    <source>
        <dbReference type="Proteomes" id="UP000321599"/>
    </source>
</evidence>
<reference evidence="2 3" key="1">
    <citation type="submission" date="2019-07" db="EMBL/GenBank/DDBJ databases">
        <title>Rapid identification of Enteric Bacteria from Whole Genome Sequences (WGS) using Average Nucleotide Identity (ANI).</title>
        <authorList>
            <person name="Lane C."/>
        </authorList>
    </citation>
    <scope>NUCLEOTIDE SEQUENCE [LARGE SCALE GENOMIC DNA]</scope>
    <source>
        <strain evidence="2 3">2013D-9588</strain>
    </source>
</reference>
<feature type="compositionally biased region" description="Basic residues" evidence="1">
    <location>
        <begin position="59"/>
        <end position="71"/>
    </location>
</feature>
<feature type="compositionally biased region" description="Polar residues" evidence="1">
    <location>
        <begin position="74"/>
        <end position="88"/>
    </location>
</feature>
<protein>
    <recommendedName>
        <fullName evidence="4">YtxH domain-containing protein</fullName>
    </recommendedName>
</protein>
<dbReference type="RefSeq" id="WP_096022149.1">
    <property type="nucleotide sequence ID" value="NZ_MJBG01000012.1"/>
</dbReference>
<proteinExistence type="predicted"/>
<feature type="region of interest" description="Disordered" evidence="1">
    <location>
        <begin position="45"/>
        <end position="96"/>
    </location>
</feature>
<evidence type="ECO:0008006" key="4">
    <source>
        <dbReference type="Google" id="ProtNLM"/>
    </source>
</evidence>
<name>A0ABY3G7I4_9BACT</name>
<evidence type="ECO:0000313" key="2">
    <source>
        <dbReference type="EMBL" id="TWO28235.1"/>
    </source>
</evidence>
<sequence>MALPFIAGIAIGAGVAFAFSKRDEIAKSFKSLNLDQKIQDGINLGKQAITKNSKTDKAPRKKSGRKPKAKSTAKDSQNSAQTTDQTAANPVEAKGE</sequence>
<dbReference type="Proteomes" id="UP000321599">
    <property type="component" value="Unassembled WGS sequence"/>
</dbReference>
<organism evidence="2 3">
    <name type="scientific">Campylobacter lanienae</name>
    <dbReference type="NCBI Taxonomy" id="75658"/>
    <lineage>
        <taxon>Bacteria</taxon>
        <taxon>Pseudomonadati</taxon>
        <taxon>Campylobacterota</taxon>
        <taxon>Epsilonproteobacteria</taxon>
        <taxon>Campylobacterales</taxon>
        <taxon>Campylobacteraceae</taxon>
        <taxon>Campylobacter</taxon>
    </lineage>
</organism>
<gene>
    <name evidence="2" type="ORF">XK09_06075</name>
</gene>
<accession>A0ABY3G7I4</accession>
<keyword evidence="3" id="KW-1185">Reference proteome</keyword>
<evidence type="ECO:0000256" key="1">
    <source>
        <dbReference type="SAM" id="MobiDB-lite"/>
    </source>
</evidence>
<comment type="caution">
    <text evidence="2">The sequence shown here is derived from an EMBL/GenBank/DDBJ whole genome shotgun (WGS) entry which is preliminary data.</text>
</comment>